<dbReference type="InterPro" id="IPR031311">
    <property type="entry name" value="CHIT_BIND_RR_consensus"/>
</dbReference>
<dbReference type="PROSITE" id="PS51155">
    <property type="entry name" value="CHIT_BIND_RR_2"/>
    <property type="match status" value="1"/>
</dbReference>
<feature type="signal peptide" evidence="4">
    <location>
        <begin position="1"/>
        <end position="16"/>
    </location>
</feature>
<evidence type="ECO:0000313" key="6">
    <source>
        <dbReference type="Proteomes" id="UP000838878"/>
    </source>
</evidence>
<evidence type="ECO:0000256" key="4">
    <source>
        <dbReference type="SAM" id="SignalP"/>
    </source>
</evidence>
<dbReference type="PROSITE" id="PS00233">
    <property type="entry name" value="CHIT_BIND_RR_1"/>
    <property type="match status" value="1"/>
</dbReference>
<keyword evidence="1 3" id="KW-0193">Cuticle</keyword>
<dbReference type="PANTHER" id="PTHR10380:SF173">
    <property type="entry name" value="CUTICULAR PROTEIN 47EF, ISOFORM C-RELATED"/>
    <property type="match status" value="1"/>
</dbReference>
<keyword evidence="2 4" id="KW-0732">Signal</keyword>
<dbReference type="PANTHER" id="PTHR10380">
    <property type="entry name" value="CUTICLE PROTEIN"/>
    <property type="match status" value="1"/>
</dbReference>
<dbReference type="Proteomes" id="UP000838878">
    <property type="component" value="Chromosome 4"/>
</dbReference>
<accession>A0A8J9VD34</accession>
<organism evidence="5 6">
    <name type="scientific">Brenthis ino</name>
    <name type="common">lesser marbled fritillary</name>
    <dbReference type="NCBI Taxonomy" id="405034"/>
    <lineage>
        <taxon>Eukaryota</taxon>
        <taxon>Metazoa</taxon>
        <taxon>Ecdysozoa</taxon>
        <taxon>Arthropoda</taxon>
        <taxon>Hexapoda</taxon>
        <taxon>Insecta</taxon>
        <taxon>Pterygota</taxon>
        <taxon>Neoptera</taxon>
        <taxon>Endopterygota</taxon>
        <taxon>Lepidoptera</taxon>
        <taxon>Glossata</taxon>
        <taxon>Ditrysia</taxon>
        <taxon>Papilionoidea</taxon>
        <taxon>Nymphalidae</taxon>
        <taxon>Heliconiinae</taxon>
        <taxon>Argynnini</taxon>
        <taxon>Brenthis</taxon>
    </lineage>
</organism>
<dbReference type="GO" id="GO:0062129">
    <property type="term" value="C:chitin-based extracellular matrix"/>
    <property type="evidence" value="ECO:0007669"/>
    <property type="project" value="TreeGrafter"/>
</dbReference>
<dbReference type="Pfam" id="PF00379">
    <property type="entry name" value="Chitin_bind_4"/>
    <property type="match status" value="1"/>
</dbReference>
<dbReference type="PRINTS" id="PR00947">
    <property type="entry name" value="CUTICLE"/>
</dbReference>
<evidence type="ECO:0000256" key="2">
    <source>
        <dbReference type="ARBA" id="ARBA00022729"/>
    </source>
</evidence>
<evidence type="ECO:0000313" key="5">
    <source>
        <dbReference type="EMBL" id="CAH0724190.1"/>
    </source>
</evidence>
<evidence type="ECO:0000256" key="3">
    <source>
        <dbReference type="PROSITE-ProRule" id="PRU00497"/>
    </source>
</evidence>
<name>A0A8J9VD34_9NEOP</name>
<keyword evidence="6" id="KW-1185">Reference proteome</keyword>
<dbReference type="OrthoDB" id="7447598at2759"/>
<dbReference type="GO" id="GO:0008010">
    <property type="term" value="F:structural constituent of chitin-based larval cuticle"/>
    <property type="evidence" value="ECO:0007669"/>
    <property type="project" value="TreeGrafter"/>
</dbReference>
<protein>
    <submittedName>
        <fullName evidence="5">Uncharacterized protein</fullName>
    </submittedName>
</protein>
<reference evidence="5" key="1">
    <citation type="submission" date="2021-12" db="EMBL/GenBank/DDBJ databases">
        <authorList>
            <person name="Martin H S."/>
        </authorList>
    </citation>
    <scope>NUCLEOTIDE SEQUENCE</scope>
</reference>
<dbReference type="EMBL" id="OV170224">
    <property type="protein sequence ID" value="CAH0724190.1"/>
    <property type="molecule type" value="Genomic_DNA"/>
</dbReference>
<gene>
    <name evidence="5" type="ORF">BINO364_LOCUS9933</name>
</gene>
<proteinExistence type="predicted"/>
<dbReference type="AlphaFoldDB" id="A0A8J9VD34"/>
<feature type="chain" id="PRO_5035418689" evidence="4">
    <location>
        <begin position="17"/>
        <end position="218"/>
    </location>
</feature>
<sequence length="218" mass="24056">MKLFTSFTAIIAAASAGRIFSQPQENQYANVADVYQSAVEHQGVYAGQSHSYPEQIQYSSHLDGQQHNLGHQGRLGYERPSAEKVAKILAYHSESNDHGYNYAYETENGIKAQEIGHVAKGTNAEGAFSYTGDDGHTYTVTYIADEHGFRANGAHLPTPPPIPEAILKSLEENAKAEANGIYDDGHYHEEQQPAQNYQYEGHQQEYAQAPASNTGYHH</sequence>
<dbReference type="InterPro" id="IPR000618">
    <property type="entry name" value="Insect_cuticle"/>
</dbReference>
<dbReference type="InterPro" id="IPR050468">
    <property type="entry name" value="Cuticle_Struct_Prot"/>
</dbReference>
<feature type="non-terminal residue" evidence="5">
    <location>
        <position position="218"/>
    </location>
</feature>
<evidence type="ECO:0000256" key="1">
    <source>
        <dbReference type="ARBA" id="ARBA00022460"/>
    </source>
</evidence>